<dbReference type="Proteomes" id="UP001265762">
    <property type="component" value="Segment"/>
</dbReference>
<keyword evidence="1" id="KW-1133">Transmembrane helix</keyword>
<name>A0A977TNK8_9BBAC</name>
<keyword evidence="1" id="KW-0812">Transmembrane</keyword>
<sequence length="102" mass="11661">MDILNFSTGFFVVFIVVKIIIYLGIKKLQTHTFIKDRVCINGYYGTVADPFECDSYYQCPEGLKFYCNVDEEFNADKNECVSINVENNGGGCYETAKKRLLD</sequence>
<organism evidence="3 4">
    <name type="scientific">Psilogramma increta granulovirus</name>
    <dbReference type="NCBI Taxonomy" id="2953508"/>
    <lineage>
        <taxon>Viruses</taxon>
        <taxon>Viruses incertae sedis</taxon>
        <taxon>Naldaviricetes</taxon>
        <taxon>Lefavirales</taxon>
        <taxon>Baculoviridae</taxon>
        <taxon>Betabaculovirus</taxon>
        <taxon>Betabaculovirus psincretae</taxon>
    </lineage>
</organism>
<dbReference type="EMBL" id="ON803509">
    <property type="protein sequence ID" value="UXX41817.1"/>
    <property type="molecule type" value="Genomic_DNA"/>
</dbReference>
<keyword evidence="4" id="KW-1185">Reference proteome</keyword>
<dbReference type="SUPFAM" id="SSF57625">
    <property type="entry name" value="Invertebrate chitin-binding proteins"/>
    <property type="match status" value="1"/>
</dbReference>
<evidence type="ECO:0000313" key="3">
    <source>
        <dbReference type="EMBL" id="UXX41817.1"/>
    </source>
</evidence>
<evidence type="ECO:0000313" key="4">
    <source>
        <dbReference type="Proteomes" id="UP001265762"/>
    </source>
</evidence>
<proteinExistence type="predicted"/>
<keyword evidence="1" id="KW-0472">Membrane</keyword>
<dbReference type="InterPro" id="IPR036508">
    <property type="entry name" value="Chitin-bd_dom_sf"/>
</dbReference>
<dbReference type="GO" id="GO:0005576">
    <property type="term" value="C:extracellular region"/>
    <property type="evidence" value="ECO:0007669"/>
    <property type="project" value="InterPro"/>
</dbReference>
<evidence type="ECO:0000259" key="2">
    <source>
        <dbReference type="PROSITE" id="PS50940"/>
    </source>
</evidence>
<protein>
    <submittedName>
        <fullName evidence="3">Ac145</fullName>
    </submittedName>
</protein>
<feature type="domain" description="Chitin-binding type-2" evidence="2">
    <location>
        <begin position="36"/>
        <end position="94"/>
    </location>
</feature>
<accession>A0A977TNK8</accession>
<evidence type="ECO:0000256" key="1">
    <source>
        <dbReference type="SAM" id="Phobius"/>
    </source>
</evidence>
<dbReference type="GO" id="GO:0008061">
    <property type="term" value="F:chitin binding"/>
    <property type="evidence" value="ECO:0007669"/>
    <property type="project" value="InterPro"/>
</dbReference>
<dbReference type="InterPro" id="IPR002557">
    <property type="entry name" value="Chitin-bd_dom"/>
</dbReference>
<feature type="transmembrane region" description="Helical" evidence="1">
    <location>
        <begin position="6"/>
        <end position="25"/>
    </location>
</feature>
<dbReference type="PROSITE" id="PS50940">
    <property type="entry name" value="CHIT_BIND_II"/>
    <property type="match status" value="1"/>
</dbReference>
<reference evidence="3" key="1">
    <citation type="journal article" date="2022" name="Virus Res.">
        <title>Genome analysis of Psilogramma increta granulovirus and its intrapopulation diversity.</title>
        <authorList>
            <person name="Zhang H."/>
            <person name="Li L."/>
            <person name="Chen B."/>
            <person name="Zuo Y."/>
            <person name="Wu W."/>
            <person name="Yuan M."/>
            <person name="Yang K."/>
        </authorList>
    </citation>
    <scope>NUCLEOTIDE SEQUENCE</scope>
    <source>
        <strain evidence="3">GZ</strain>
    </source>
</reference>